<comment type="similarity">
    <text evidence="2 7">Belongs to the phosphohexose mutase family.</text>
</comment>
<evidence type="ECO:0000256" key="1">
    <source>
        <dbReference type="ARBA" id="ARBA00001946"/>
    </source>
</evidence>
<dbReference type="InterPro" id="IPR016066">
    <property type="entry name" value="A-D-PHexomutase_CS"/>
</dbReference>
<evidence type="ECO:0000256" key="5">
    <source>
        <dbReference type="ARBA" id="ARBA00022842"/>
    </source>
</evidence>
<dbReference type="InterPro" id="IPR016055">
    <property type="entry name" value="A-D-PHexomutase_a/b/a-I/II/III"/>
</dbReference>
<accession>A0A9D9J136</accession>
<gene>
    <name evidence="12" type="primary">glmM</name>
    <name evidence="12" type="ORF">IAC87_04225</name>
</gene>
<keyword evidence="3" id="KW-0597">Phosphoprotein</keyword>
<evidence type="ECO:0000259" key="11">
    <source>
        <dbReference type="Pfam" id="PF02880"/>
    </source>
</evidence>
<evidence type="ECO:0000256" key="7">
    <source>
        <dbReference type="RuleBase" id="RU004326"/>
    </source>
</evidence>
<dbReference type="EC" id="5.4.2.10" evidence="12"/>
<dbReference type="GO" id="GO:0009252">
    <property type="term" value="P:peptidoglycan biosynthetic process"/>
    <property type="evidence" value="ECO:0007669"/>
    <property type="project" value="TreeGrafter"/>
</dbReference>
<dbReference type="InterPro" id="IPR005844">
    <property type="entry name" value="A-D-PHexomutase_a/b/a-I"/>
</dbReference>
<dbReference type="GO" id="GO:0004615">
    <property type="term" value="F:phosphomannomutase activity"/>
    <property type="evidence" value="ECO:0007669"/>
    <property type="project" value="TreeGrafter"/>
</dbReference>
<evidence type="ECO:0000259" key="9">
    <source>
        <dbReference type="Pfam" id="PF02878"/>
    </source>
</evidence>
<evidence type="ECO:0000256" key="3">
    <source>
        <dbReference type="ARBA" id="ARBA00022553"/>
    </source>
</evidence>
<dbReference type="NCBIfam" id="TIGR03990">
    <property type="entry name" value="Arch_GlmM"/>
    <property type="match status" value="1"/>
</dbReference>
<keyword evidence="5 7" id="KW-0460">Magnesium</keyword>
<dbReference type="GO" id="GO:0008966">
    <property type="term" value="F:phosphoglucosamine mutase activity"/>
    <property type="evidence" value="ECO:0007669"/>
    <property type="project" value="UniProtKB-EC"/>
</dbReference>
<name>A0A9D9J136_9BACT</name>
<dbReference type="GO" id="GO:0006048">
    <property type="term" value="P:UDP-N-acetylglucosamine biosynthetic process"/>
    <property type="evidence" value="ECO:0007669"/>
    <property type="project" value="TreeGrafter"/>
</dbReference>
<feature type="domain" description="Alpha-D-phosphohexomutase alpha/beta/alpha" evidence="10">
    <location>
        <begin position="172"/>
        <end position="262"/>
    </location>
</feature>
<dbReference type="Pfam" id="PF02879">
    <property type="entry name" value="PGM_PMM_II"/>
    <property type="match status" value="1"/>
</dbReference>
<reference evidence="12" key="2">
    <citation type="journal article" date="2021" name="PeerJ">
        <title>Extensive microbial diversity within the chicken gut microbiome revealed by metagenomics and culture.</title>
        <authorList>
            <person name="Gilroy R."/>
            <person name="Ravi A."/>
            <person name="Getino M."/>
            <person name="Pursley I."/>
            <person name="Horton D.L."/>
            <person name="Alikhan N.F."/>
            <person name="Baker D."/>
            <person name="Gharbi K."/>
            <person name="Hall N."/>
            <person name="Watson M."/>
            <person name="Adriaenssens E.M."/>
            <person name="Foster-Nyarko E."/>
            <person name="Jarju S."/>
            <person name="Secka A."/>
            <person name="Antonio M."/>
            <person name="Oren A."/>
            <person name="Chaudhuri R.R."/>
            <person name="La Ragione R."/>
            <person name="Hildebrand F."/>
            <person name="Pallen M.J."/>
        </authorList>
    </citation>
    <scope>NUCLEOTIDE SEQUENCE</scope>
    <source>
        <strain evidence="12">B3-2255</strain>
    </source>
</reference>
<dbReference type="SUPFAM" id="SSF53738">
    <property type="entry name" value="Phosphoglucomutase, first 3 domains"/>
    <property type="match status" value="3"/>
</dbReference>
<dbReference type="Gene3D" id="3.30.310.50">
    <property type="entry name" value="Alpha-D-phosphohexomutase, C-terminal domain"/>
    <property type="match status" value="1"/>
</dbReference>
<dbReference type="PANTHER" id="PTHR42946">
    <property type="entry name" value="PHOSPHOHEXOSE MUTASE"/>
    <property type="match status" value="1"/>
</dbReference>
<evidence type="ECO:0000256" key="2">
    <source>
        <dbReference type="ARBA" id="ARBA00010231"/>
    </source>
</evidence>
<evidence type="ECO:0000313" key="12">
    <source>
        <dbReference type="EMBL" id="MBO8481736.1"/>
    </source>
</evidence>
<evidence type="ECO:0000259" key="8">
    <source>
        <dbReference type="Pfam" id="PF00408"/>
    </source>
</evidence>
<dbReference type="InterPro" id="IPR005841">
    <property type="entry name" value="Alpha-D-phosphohexomutase_SF"/>
</dbReference>
<dbReference type="Pfam" id="PF00408">
    <property type="entry name" value="PGM_PMM_IV"/>
    <property type="match status" value="1"/>
</dbReference>
<comment type="caution">
    <text evidence="12">The sequence shown here is derived from an EMBL/GenBank/DDBJ whole genome shotgun (WGS) entry which is preliminary data.</text>
</comment>
<keyword evidence="6 12" id="KW-0413">Isomerase</keyword>
<dbReference type="GO" id="GO:0005829">
    <property type="term" value="C:cytosol"/>
    <property type="evidence" value="ECO:0007669"/>
    <property type="project" value="TreeGrafter"/>
</dbReference>
<dbReference type="Pfam" id="PF02878">
    <property type="entry name" value="PGM_PMM_I"/>
    <property type="match status" value="1"/>
</dbReference>
<dbReference type="InterPro" id="IPR005845">
    <property type="entry name" value="A-D-PHexomutase_a/b/a-II"/>
</dbReference>
<evidence type="ECO:0000256" key="4">
    <source>
        <dbReference type="ARBA" id="ARBA00022723"/>
    </source>
</evidence>
<reference evidence="12" key="1">
    <citation type="submission" date="2020-10" db="EMBL/GenBank/DDBJ databases">
        <authorList>
            <person name="Gilroy R."/>
        </authorList>
    </citation>
    <scope>NUCLEOTIDE SEQUENCE</scope>
    <source>
        <strain evidence="12">B3-2255</strain>
    </source>
</reference>
<organism evidence="12 13">
    <name type="scientific">Candidatus Merdivivens faecigallinarum</name>
    <dbReference type="NCBI Taxonomy" id="2840871"/>
    <lineage>
        <taxon>Bacteria</taxon>
        <taxon>Pseudomonadati</taxon>
        <taxon>Bacteroidota</taxon>
        <taxon>Bacteroidia</taxon>
        <taxon>Bacteroidales</taxon>
        <taxon>Muribaculaceae</taxon>
        <taxon>Muribaculaceae incertae sedis</taxon>
        <taxon>Candidatus Merdivivens</taxon>
    </lineage>
</organism>
<dbReference type="InterPro" id="IPR005843">
    <property type="entry name" value="A-D-PHexomutase_C"/>
</dbReference>
<dbReference type="GO" id="GO:0000287">
    <property type="term" value="F:magnesium ion binding"/>
    <property type="evidence" value="ECO:0007669"/>
    <property type="project" value="InterPro"/>
</dbReference>
<dbReference type="GO" id="GO:0005975">
    <property type="term" value="P:carbohydrate metabolic process"/>
    <property type="evidence" value="ECO:0007669"/>
    <property type="project" value="InterPro"/>
</dbReference>
<protein>
    <submittedName>
        <fullName evidence="12">Phosphoglucosamine mutase</fullName>
        <ecNumber evidence="12">5.4.2.10</ecNumber>
    </submittedName>
</protein>
<proteinExistence type="inferred from homology"/>
<dbReference type="PROSITE" id="PS00710">
    <property type="entry name" value="PGM_PMM"/>
    <property type="match status" value="1"/>
</dbReference>
<dbReference type="InterPro" id="IPR050060">
    <property type="entry name" value="Phosphoglucosamine_mutase"/>
</dbReference>
<evidence type="ECO:0000259" key="10">
    <source>
        <dbReference type="Pfam" id="PF02879"/>
    </source>
</evidence>
<dbReference type="Pfam" id="PF02880">
    <property type="entry name" value="PGM_PMM_III"/>
    <property type="match status" value="1"/>
</dbReference>
<comment type="cofactor">
    <cofactor evidence="1">
        <name>Mg(2+)</name>
        <dbReference type="ChEBI" id="CHEBI:18420"/>
    </cofactor>
</comment>
<sequence>MSLIKSISGIRGTIGGNPGEALTPVDVVKFVSAYCARLKKLYPGKRCRVVVGRDARLSGEMVESLVCGTLMACGVDVVKAGLATTPTTEMAVIFEKAHGGIIITASHNPRQWNALKLLNEKGEFLDAAEGAELLECADRGEFCFSEIDTLGKVTAKDFAAKHVEAVVDCPYVDVEAIRKAGFKVALDAVNSVGGIIMPMLFERLGVECVKINCEPTGDFAHNPEPLPANLMELSSVTASSGADFGVSVDPDVDRIALMCEDGTPFGEEYTLVAVSDYVLANYDRIRPSHPVGHKRATVSNLSSSRALRDITEQRGGTYTAAAVGEVNVTAEMKRTGAVIGGEGNGGVIFPEIHYGRDSLVGAALFLSYLAHYRDIYPDTPAECFNERGIVKVSAVRERLPRYCIEKHRIELKDPSKVDSVLAAIKERYSDKRITDIDGVKIDFDMERKWVHLRKSNTEPIIRVYAEAPTSAEADAIADEIVMLADSILG</sequence>
<dbReference type="Gene3D" id="3.40.120.10">
    <property type="entry name" value="Alpha-D-Glucose-1,6-Bisphosphate, subunit A, domain 3"/>
    <property type="match status" value="3"/>
</dbReference>
<dbReference type="PRINTS" id="PR00509">
    <property type="entry name" value="PGMPMM"/>
</dbReference>
<feature type="domain" description="Alpha-D-phosphohexomutase C-terminal" evidence="8">
    <location>
        <begin position="409"/>
        <end position="481"/>
    </location>
</feature>
<dbReference type="InterPro" id="IPR024086">
    <property type="entry name" value="GlmM_arc-type"/>
</dbReference>
<dbReference type="EMBL" id="JADILY010000087">
    <property type="protein sequence ID" value="MBO8481736.1"/>
    <property type="molecule type" value="Genomic_DNA"/>
</dbReference>
<keyword evidence="4 7" id="KW-0479">Metal-binding</keyword>
<evidence type="ECO:0000313" key="13">
    <source>
        <dbReference type="Proteomes" id="UP000823772"/>
    </source>
</evidence>
<dbReference type="Proteomes" id="UP000823772">
    <property type="component" value="Unassembled WGS sequence"/>
</dbReference>
<dbReference type="SUPFAM" id="SSF55957">
    <property type="entry name" value="Phosphoglucomutase, C-terminal domain"/>
    <property type="match status" value="1"/>
</dbReference>
<feature type="domain" description="Alpha-D-phosphohexomutase alpha/beta/alpha" evidence="11">
    <location>
        <begin position="294"/>
        <end position="372"/>
    </location>
</feature>
<dbReference type="PANTHER" id="PTHR42946:SF1">
    <property type="entry name" value="PHOSPHOGLUCOMUTASE (ALPHA-D-GLUCOSE-1,6-BISPHOSPHATE-DEPENDENT)"/>
    <property type="match status" value="1"/>
</dbReference>
<dbReference type="AlphaFoldDB" id="A0A9D9J136"/>
<dbReference type="InterPro" id="IPR005846">
    <property type="entry name" value="A-D-PHexomutase_a/b/a-III"/>
</dbReference>
<evidence type="ECO:0000256" key="6">
    <source>
        <dbReference type="ARBA" id="ARBA00023235"/>
    </source>
</evidence>
<dbReference type="InterPro" id="IPR036900">
    <property type="entry name" value="A-D-PHexomutase_C_sf"/>
</dbReference>
<feature type="domain" description="Alpha-D-phosphohexomutase alpha/beta/alpha" evidence="9">
    <location>
        <begin position="8"/>
        <end position="140"/>
    </location>
</feature>